<name>A0A8E6EYE0_9BACT</name>
<feature type="transmembrane region" description="Helical" evidence="2">
    <location>
        <begin position="29"/>
        <end position="49"/>
    </location>
</feature>
<dbReference type="KEGG" id="tsph:KIH39_26170"/>
<dbReference type="EMBL" id="CP074694">
    <property type="protein sequence ID" value="QVL32276.1"/>
    <property type="molecule type" value="Genomic_DNA"/>
</dbReference>
<evidence type="ECO:0000313" key="4">
    <source>
        <dbReference type="Proteomes" id="UP000676194"/>
    </source>
</evidence>
<reference evidence="3" key="1">
    <citation type="submission" date="2021-05" db="EMBL/GenBank/DDBJ databases">
        <title>Complete genome sequence of the cellulolytic planctomycete Telmatocola sphagniphila SP2T and characterization of the first cellulase from planctomycetes.</title>
        <authorList>
            <person name="Rakitin A.L."/>
            <person name="Beletsky A.V."/>
            <person name="Naumoff D.G."/>
            <person name="Kulichevskaya I.S."/>
            <person name="Mardanov A.V."/>
            <person name="Ravin N.V."/>
            <person name="Dedysh S.N."/>
        </authorList>
    </citation>
    <scope>NUCLEOTIDE SEQUENCE</scope>
    <source>
        <strain evidence="3">SP2T</strain>
    </source>
</reference>
<dbReference type="AlphaFoldDB" id="A0A8E6EYE0"/>
<keyword evidence="2" id="KW-0812">Transmembrane</keyword>
<accession>A0A8E6EYE0</accession>
<keyword evidence="2" id="KW-0472">Membrane</keyword>
<gene>
    <name evidence="3" type="ORF">KIH39_26170</name>
</gene>
<evidence type="ECO:0000256" key="1">
    <source>
        <dbReference type="SAM" id="MobiDB-lite"/>
    </source>
</evidence>
<keyword evidence="4" id="KW-1185">Reference proteome</keyword>
<feature type="region of interest" description="Disordered" evidence="1">
    <location>
        <begin position="227"/>
        <end position="316"/>
    </location>
</feature>
<keyword evidence="2" id="KW-1133">Transmembrane helix</keyword>
<sequence>MKAEERHEIEQNELVKALAHVKYVNRRRIAAWVGVGLLIFAAAILVRYMSQLNRDEDADRWVQLDRAFDKEKLKELMEKFRGKEAGSIAKLRYARLLMSSDGLDKLATITVKDRLAAANSVEEAQKLFLEAAKELENNQMAQMEAYLDASKAEEVLIGVPKSETDSSGRGDFDRSLTYLQAAAKIRPESDIGKKIAELIEEKKKKRDTIVSFYTDLQRTFYTATLDKEPAKTETKGTSPDLKSPTPTPDKPKTEEKAPELKAPAEKKDGEKKAPEKKEPEKKAPGITESSKAPETKAPETKAPGITDAPKKDPEKK</sequence>
<organism evidence="3 4">
    <name type="scientific">Telmatocola sphagniphila</name>
    <dbReference type="NCBI Taxonomy" id="1123043"/>
    <lineage>
        <taxon>Bacteria</taxon>
        <taxon>Pseudomonadati</taxon>
        <taxon>Planctomycetota</taxon>
        <taxon>Planctomycetia</taxon>
        <taxon>Gemmatales</taxon>
        <taxon>Gemmataceae</taxon>
    </lineage>
</organism>
<protein>
    <submittedName>
        <fullName evidence="3">Uncharacterized protein</fullName>
    </submittedName>
</protein>
<dbReference type="RefSeq" id="WP_213497076.1">
    <property type="nucleotide sequence ID" value="NZ_CP074694.1"/>
</dbReference>
<evidence type="ECO:0000313" key="3">
    <source>
        <dbReference type="EMBL" id="QVL32276.1"/>
    </source>
</evidence>
<dbReference type="Proteomes" id="UP000676194">
    <property type="component" value="Chromosome"/>
</dbReference>
<evidence type="ECO:0000256" key="2">
    <source>
        <dbReference type="SAM" id="Phobius"/>
    </source>
</evidence>
<feature type="compositionally biased region" description="Basic and acidic residues" evidence="1">
    <location>
        <begin position="249"/>
        <end position="283"/>
    </location>
</feature>
<proteinExistence type="predicted"/>